<dbReference type="PANTHER" id="PTHR42877">
    <property type="entry name" value="L-ORNITHINE N(5)-MONOOXYGENASE-RELATED"/>
    <property type="match status" value="1"/>
</dbReference>
<proteinExistence type="inferred from homology"/>
<feature type="region of interest" description="Disordered" evidence="5">
    <location>
        <begin position="657"/>
        <end position="732"/>
    </location>
</feature>
<dbReference type="InterPro" id="IPR036188">
    <property type="entry name" value="FAD/NAD-bd_sf"/>
</dbReference>
<dbReference type="SUPFAM" id="SSF51905">
    <property type="entry name" value="FAD/NAD(P)-binding domain"/>
    <property type="match status" value="2"/>
</dbReference>
<keyword evidence="4 6" id="KW-0560">Oxidoreductase</keyword>
<dbReference type="Proteomes" id="UP001596039">
    <property type="component" value="Unassembled WGS sequence"/>
</dbReference>
<feature type="compositionally biased region" description="Acidic residues" evidence="5">
    <location>
        <begin position="683"/>
        <end position="694"/>
    </location>
</feature>
<comment type="caution">
    <text evidence="6">The sequence shown here is derived from an EMBL/GenBank/DDBJ whole genome shotgun (WGS) entry which is preliminary data.</text>
</comment>
<sequence>MTTRYEHDDLYWQDEYEPITEDDAFLREIVAASDLPSLLAALAAVTGDTSALTDDLQPPLTPVDTIGHPHGGMTAEQQEKARAIALAGLRRVRDERLTSVGTLSEAQLGAILGFLVAGHEEWIPSLTHELDLAPDKGAAPDWHVDEFDTERPFTVLVIGAGMSGIAAGFRFSQAGIPVTMIDEAHTLGGTWWKNRYPGVRLDTPTFGYSFSFAQRADWPHQFAEGAEIEEYLLDIAQRTGLADRVEFSTRFVRAAWLEEEQLWEVTTSGPQGERTRRFSAIITAVGQLDRPHIPDFPGRDSFRGVVMHSAEWDDAVAWQGKRVAVIGTGASAYQIVPAMYRDVESLVVFQRSAPWMLPAPSYHAEVTEAFAWLVRKLPHFGQWYRLWVTLLGIPGRLHTVTAEEGWPGVPVTISAVNQRVRDDLIARMTEQYADRPELLSIAIPSYPPGAKRMLRDNGVWAAALKAPTTTVETSPISHLTERGIVTESGIEHEVDIIVYATGFKASDYLDGMEFVGRDGIEIHEYWRGDARAYNGITVPGFPNLFMLYGPNIVGVVSGSLHFMIERSVEYALKAVRELLASGAHALEVTQEALERYLAWVDPQNRRMSWGQPFVHTWYQNAMGRVSQIWPFTNAEFWEVTERVDLADYEVLRSGARAGQTGSMGTDTGANASGNQSDSAQTWDEVDSGQSDDIENSLTAQGTSDRETTREISRDEAVEAAERARIKRSGGTV</sequence>
<evidence type="ECO:0000256" key="1">
    <source>
        <dbReference type="ARBA" id="ARBA00010139"/>
    </source>
</evidence>
<gene>
    <name evidence="6" type="ORF">ACFPJ4_09760</name>
</gene>
<keyword evidence="2" id="KW-0285">Flavoprotein</keyword>
<dbReference type="EMBL" id="JBHSMG010000002">
    <property type="protein sequence ID" value="MFC5502523.1"/>
    <property type="molecule type" value="Genomic_DNA"/>
</dbReference>
<keyword evidence="6" id="KW-0503">Monooxygenase</keyword>
<dbReference type="InterPro" id="IPR051209">
    <property type="entry name" value="FAD-bind_Monooxygenase_sf"/>
</dbReference>
<evidence type="ECO:0000256" key="5">
    <source>
        <dbReference type="SAM" id="MobiDB-lite"/>
    </source>
</evidence>
<dbReference type="EC" id="1.14.13.-" evidence="6"/>
<feature type="compositionally biased region" description="Polar residues" evidence="5">
    <location>
        <begin position="659"/>
        <end position="682"/>
    </location>
</feature>
<organism evidence="6 7">
    <name type="scientific">Lysinimonas soli</name>
    <dbReference type="NCBI Taxonomy" id="1074233"/>
    <lineage>
        <taxon>Bacteria</taxon>
        <taxon>Bacillati</taxon>
        <taxon>Actinomycetota</taxon>
        <taxon>Actinomycetes</taxon>
        <taxon>Micrococcales</taxon>
        <taxon>Microbacteriaceae</taxon>
        <taxon>Lysinimonas</taxon>
    </lineage>
</organism>
<evidence type="ECO:0000313" key="7">
    <source>
        <dbReference type="Proteomes" id="UP001596039"/>
    </source>
</evidence>
<dbReference type="PANTHER" id="PTHR42877:SF4">
    <property type="entry name" value="FAD_NAD(P)-BINDING DOMAIN-CONTAINING PROTEIN-RELATED"/>
    <property type="match status" value="1"/>
</dbReference>
<accession>A0ABW0NT99</accession>
<evidence type="ECO:0000256" key="3">
    <source>
        <dbReference type="ARBA" id="ARBA00022827"/>
    </source>
</evidence>
<reference evidence="7" key="1">
    <citation type="journal article" date="2019" name="Int. J. Syst. Evol. Microbiol.">
        <title>The Global Catalogue of Microorganisms (GCM) 10K type strain sequencing project: providing services to taxonomists for standard genome sequencing and annotation.</title>
        <authorList>
            <consortium name="The Broad Institute Genomics Platform"/>
            <consortium name="The Broad Institute Genome Sequencing Center for Infectious Disease"/>
            <person name="Wu L."/>
            <person name="Ma J."/>
        </authorList>
    </citation>
    <scope>NUCLEOTIDE SEQUENCE [LARGE SCALE GENOMIC DNA]</scope>
    <source>
        <strain evidence="7">CGMCC 4.6997</strain>
    </source>
</reference>
<protein>
    <submittedName>
        <fullName evidence="6">Flavin-containing monooxygenase</fullName>
        <ecNumber evidence="6">1.14.13.-</ecNumber>
    </submittedName>
</protein>
<dbReference type="GO" id="GO:0004497">
    <property type="term" value="F:monooxygenase activity"/>
    <property type="evidence" value="ECO:0007669"/>
    <property type="project" value="UniProtKB-KW"/>
</dbReference>
<name>A0ABW0NT99_9MICO</name>
<keyword evidence="3" id="KW-0274">FAD</keyword>
<evidence type="ECO:0000313" key="6">
    <source>
        <dbReference type="EMBL" id="MFC5502523.1"/>
    </source>
</evidence>
<dbReference type="Gene3D" id="3.50.50.60">
    <property type="entry name" value="FAD/NAD(P)-binding domain"/>
    <property type="match status" value="2"/>
</dbReference>
<dbReference type="Pfam" id="PF00743">
    <property type="entry name" value="FMO-like"/>
    <property type="match status" value="1"/>
</dbReference>
<dbReference type="RefSeq" id="WP_386740215.1">
    <property type="nucleotide sequence ID" value="NZ_JBHSMG010000002.1"/>
</dbReference>
<evidence type="ECO:0000256" key="4">
    <source>
        <dbReference type="ARBA" id="ARBA00023002"/>
    </source>
</evidence>
<evidence type="ECO:0000256" key="2">
    <source>
        <dbReference type="ARBA" id="ARBA00022630"/>
    </source>
</evidence>
<keyword evidence="7" id="KW-1185">Reference proteome</keyword>
<comment type="similarity">
    <text evidence="1">Belongs to the FAD-binding monooxygenase family.</text>
</comment>
<dbReference type="InterPro" id="IPR020946">
    <property type="entry name" value="Flavin_mOase-like"/>
</dbReference>
<feature type="compositionally biased region" description="Basic and acidic residues" evidence="5">
    <location>
        <begin position="703"/>
        <end position="723"/>
    </location>
</feature>